<keyword evidence="6" id="KW-0723">Serine/threonine-protein kinase</keyword>
<evidence type="ECO:0000256" key="15">
    <source>
        <dbReference type="SAM" id="MobiDB-lite"/>
    </source>
</evidence>
<dbReference type="AlphaFoldDB" id="A0A0D9V8F0"/>
<keyword evidence="9" id="KW-0547">Nucleotide-binding</keyword>
<dbReference type="InterPro" id="IPR000719">
    <property type="entry name" value="Prot_kinase_dom"/>
</dbReference>
<accession>A0A0D9V8F0</accession>
<dbReference type="PROSITE" id="PS00108">
    <property type="entry name" value="PROTEIN_KINASE_ST"/>
    <property type="match status" value="1"/>
</dbReference>
<dbReference type="Gene3D" id="1.10.510.10">
    <property type="entry name" value="Transferase(Phosphotransferase) domain 1"/>
    <property type="match status" value="1"/>
</dbReference>
<dbReference type="GO" id="GO:0016020">
    <property type="term" value="C:membrane"/>
    <property type="evidence" value="ECO:0007669"/>
    <property type="project" value="UniProtKB-SubCell"/>
</dbReference>
<evidence type="ECO:0000256" key="10">
    <source>
        <dbReference type="ARBA" id="ARBA00022777"/>
    </source>
</evidence>
<evidence type="ECO:0000256" key="12">
    <source>
        <dbReference type="ARBA" id="ARBA00023136"/>
    </source>
</evidence>
<feature type="region of interest" description="Disordered" evidence="15">
    <location>
        <begin position="329"/>
        <end position="377"/>
    </location>
</feature>
<comment type="subcellular location">
    <subcellularLocation>
        <location evidence="2">Cytoplasm</location>
    </subcellularLocation>
    <subcellularLocation>
        <location evidence="1">Membrane</location>
        <topology evidence="1">Peripheral membrane protein</topology>
    </subcellularLocation>
</comment>
<dbReference type="InterPro" id="IPR050236">
    <property type="entry name" value="Ser_Thr_kinase_AGC"/>
</dbReference>
<evidence type="ECO:0000256" key="14">
    <source>
        <dbReference type="ARBA" id="ARBA00048679"/>
    </source>
</evidence>
<dbReference type="Gene3D" id="2.30.29.30">
    <property type="entry name" value="Pleckstrin-homology domain (PH domain)/Phosphotyrosine-binding domain (PTB)"/>
    <property type="match status" value="1"/>
</dbReference>
<dbReference type="FunFam" id="1.10.510.10:FF:000330">
    <property type="entry name" value="3-phosphoinositide-dependent protein kinase 2-like"/>
    <property type="match status" value="1"/>
</dbReference>
<keyword evidence="5" id="KW-0963">Cytoplasm</keyword>
<evidence type="ECO:0000259" key="16">
    <source>
        <dbReference type="PROSITE" id="PS50011"/>
    </source>
</evidence>
<dbReference type="EnsemblPlants" id="LPERR01G33460.1">
    <property type="protein sequence ID" value="LPERR01G33460.1"/>
    <property type="gene ID" value="LPERR01G33460"/>
</dbReference>
<dbReference type="SUPFAM" id="SSF50729">
    <property type="entry name" value="PH domain-like"/>
    <property type="match status" value="1"/>
</dbReference>
<dbReference type="CDD" id="cd05581">
    <property type="entry name" value="STKc_PDK1"/>
    <property type="match status" value="1"/>
</dbReference>
<dbReference type="eggNOG" id="KOG0592">
    <property type="taxonomic scope" value="Eukaryota"/>
</dbReference>
<dbReference type="InterPro" id="IPR033931">
    <property type="entry name" value="PDK1-typ_PH"/>
</dbReference>
<dbReference type="Pfam" id="PF14593">
    <property type="entry name" value="PH_3"/>
    <property type="match status" value="1"/>
</dbReference>
<dbReference type="FunFam" id="3.30.200.20:FF:000191">
    <property type="entry name" value="3-phosphoinositide-dependent protein kinase 2-like"/>
    <property type="match status" value="1"/>
</dbReference>
<dbReference type="EC" id="2.7.11.1" evidence="4"/>
<evidence type="ECO:0000313" key="17">
    <source>
        <dbReference type="EnsemblPlants" id="LPERR01G33460.1"/>
    </source>
</evidence>
<comment type="catalytic activity">
    <reaction evidence="13">
        <text>L-threonyl-[protein] + ATP = O-phospho-L-threonyl-[protein] + ADP + H(+)</text>
        <dbReference type="Rhea" id="RHEA:46608"/>
        <dbReference type="Rhea" id="RHEA-COMP:11060"/>
        <dbReference type="Rhea" id="RHEA-COMP:11605"/>
        <dbReference type="ChEBI" id="CHEBI:15378"/>
        <dbReference type="ChEBI" id="CHEBI:30013"/>
        <dbReference type="ChEBI" id="CHEBI:30616"/>
        <dbReference type="ChEBI" id="CHEBI:61977"/>
        <dbReference type="ChEBI" id="CHEBI:456216"/>
        <dbReference type="EC" id="2.7.11.1"/>
    </reaction>
</comment>
<keyword evidence="8" id="KW-0808">Transferase</keyword>
<evidence type="ECO:0000256" key="7">
    <source>
        <dbReference type="ARBA" id="ARBA00022553"/>
    </source>
</evidence>
<feature type="domain" description="Protein kinase" evidence="16">
    <location>
        <begin position="51"/>
        <end position="317"/>
    </location>
</feature>
<evidence type="ECO:0000256" key="9">
    <source>
        <dbReference type="ARBA" id="ARBA00022741"/>
    </source>
</evidence>
<reference evidence="18" key="2">
    <citation type="submission" date="2013-12" db="EMBL/GenBank/DDBJ databases">
        <authorList>
            <person name="Yu Y."/>
            <person name="Lee S."/>
            <person name="de Baynast K."/>
            <person name="Wissotski M."/>
            <person name="Liu L."/>
            <person name="Talag J."/>
            <person name="Goicoechea J."/>
            <person name="Angelova A."/>
            <person name="Jetty R."/>
            <person name="Kudrna D."/>
            <person name="Golser W."/>
            <person name="Rivera L."/>
            <person name="Zhang J."/>
            <person name="Wing R."/>
        </authorList>
    </citation>
    <scope>NUCLEOTIDE SEQUENCE</scope>
</reference>
<dbReference type="InterPro" id="IPR011993">
    <property type="entry name" value="PH-like_dom_sf"/>
</dbReference>
<reference evidence="17" key="3">
    <citation type="submission" date="2015-04" db="UniProtKB">
        <authorList>
            <consortium name="EnsemblPlants"/>
        </authorList>
    </citation>
    <scope>IDENTIFICATION</scope>
</reference>
<dbReference type="Pfam" id="PF00069">
    <property type="entry name" value="Pkinase"/>
    <property type="match status" value="1"/>
</dbReference>
<comment type="catalytic activity">
    <reaction evidence="14">
        <text>L-seryl-[protein] + ATP = O-phospho-L-seryl-[protein] + ADP + H(+)</text>
        <dbReference type="Rhea" id="RHEA:17989"/>
        <dbReference type="Rhea" id="RHEA-COMP:9863"/>
        <dbReference type="Rhea" id="RHEA-COMP:11604"/>
        <dbReference type="ChEBI" id="CHEBI:15378"/>
        <dbReference type="ChEBI" id="CHEBI:29999"/>
        <dbReference type="ChEBI" id="CHEBI:30616"/>
        <dbReference type="ChEBI" id="CHEBI:83421"/>
        <dbReference type="ChEBI" id="CHEBI:456216"/>
        <dbReference type="EC" id="2.7.11.1"/>
    </reaction>
</comment>
<evidence type="ECO:0000256" key="6">
    <source>
        <dbReference type="ARBA" id="ARBA00022527"/>
    </source>
</evidence>
<comment type="similarity">
    <text evidence="3">Belongs to the protein kinase superfamily. AGC Ser/Thr protein kinase family. PDPK1 subfamily.</text>
</comment>
<dbReference type="Gene3D" id="3.30.200.20">
    <property type="entry name" value="Phosphorylase Kinase, domain 1"/>
    <property type="match status" value="1"/>
</dbReference>
<dbReference type="InterPro" id="IPR039046">
    <property type="entry name" value="PDPK1"/>
</dbReference>
<dbReference type="GO" id="GO:0005737">
    <property type="term" value="C:cytoplasm"/>
    <property type="evidence" value="ECO:0007669"/>
    <property type="project" value="UniProtKB-SubCell"/>
</dbReference>
<evidence type="ECO:0000256" key="1">
    <source>
        <dbReference type="ARBA" id="ARBA00004170"/>
    </source>
</evidence>
<dbReference type="Gramene" id="LPERR01G33460.1">
    <property type="protein sequence ID" value="LPERR01G33460.1"/>
    <property type="gene ID" value="LPERR01G33460"/>
</dbReference>
<dbReference type="PROSITE" id="PS50011">
    <property type="entry name" value="PROTEIN_KINASE_DOM"/>
    <property type="match status" value="1"/>
</dbReference>
<evidence type="ECO:0000256" key="4">
    <source>
        <dbReference type="ARBA" id="ARBA00012513"/>
    </source>
</evidence>
<proteinExistence type="inferred from homology"/>
<evidence type="ECO:0000256" key="13">
    <source>
        <dbReference type="ARBA" id="ARBA00047899"/>
    </source>
</evidence>
<evidence type="ECO:0000313" key="18">
    <source>
        <dbReference type="Proteomes" id="UP000032180"/>
    </source>
</evidence>
<dbReference type="Proteomes" id="UP000032180">
    <property type="component" value="Chromosome 1"/>
</dbReference>
<dbReference type="GO" id="GO:0005524">
    <property type="term" value="F:ATP binding"/>
    <property type="evidence" value="ECO:0007669"/>
    <property type="project" value="UniProtKB-KW"/>
</dbReference>
<dbReference type="SUPFAM" id="SSF56112">
    <property type="entry name" value="Protein kinase-like (PK-like)"/>
    <property type="match status" value="1"/>
</dbReference>
<keyword evidence="11" id="KW-0067">ATP-binding</keyword>
<dbReference type="FunFam" id="2.30.29.30:FF:000305">
    <property type="entry name" value="3-phosphoinositide-dependent protein kinase 1"/>
    <property type="match status" value="1"/>
</dbReference>
<evidence type="ECO:0000256" key="11">
    <source>
        <dbReference type="ARBA" id="ARBA00022840"/>
    </source>
</evidence>
<keyword evidence="18" id="KW-1185">Reference proteome</keyword>
<organism evidence="17 18">
    <name type="scientific">Leersia perrieri</name>
    <dbReference type="NCBI Taxonomy" id="77586"/>
    <lineage>
        <taxon>Eukaryota</taxon>
        <taxon>Viridiplantae</taxon>
        <taxon>Streptophyta</taxon>
        <taxon>Embryophyta</taxon>
        <taxon>Tracheophyta</taxon>
        <taxon>Spermatophyta</taxon>
        <taxon>Magnoliopsida</taxon>
        <taxon>Liliopsida</taxon>
        <taxon>Poales</taxon>
        <taxon>Poaceae</taxon>
        <taxon>BOP clade</taxon>
        <taxon>Oryzoideae</taxon>
        <taxon>Oryzeae</taxon>
        <taxon>Oryzinae</taxon>
        <taxon>Leersia</taxon>
    </lineage>
</organism>
<feature type="compositionally biased region" description="Polar residues" evidence="15">
    <location>
        <begin position="358"/>
        <end position="371"/>
    </location>
</feature>
<dbReference type="PANTHER" id="PTHR24356">
    <property type="entry name" value="SERINE/THREONINE-PROTEIN KINASE"/>
    <property type="match status" value="1"/>
</dbReference>
<name>A0A0D9V8F0_9ORYZ</name>
<dbReference type="PANTHER" id="PTHR24356:SF163">
    <property type="entry name" value="3-PHOSPHOINOSITIDE-DEPENDENT PROTEIN KINASE 1-RELATED"/>
    <property type="match status" value="1"/>
</dbReference>
<dbReference type="SMART" id="SM00220">
    <property type="entry name" value="S_TKc"/>
    <property type="match status" value="1"/>
</dbReference>
<sequence>MAVGGDDDMERDFASRLRLAPSPASPAAASTAAGGGIAFRAPQEQFTVGDFELGKIYGVGSYSKVVRARKKDTGNVYALKIMDKKFITKENKISYVKMERIVLDQLDHPGVIRLFFTFQDTYSLYMALESCEGGELFDQIVRKGRLPEDEARFYAAEIVDILEYLHSVGLIHRDVKPENLLLTSDGHIKIADFGSVKPTKDTPIKVLPNSTNERACTFVGTAAYVPPEVLNSAPATFGNDLWALGCTLYQMLSGSSPFKDASEWLIFQRIIARDLKFPEYFSDDARDLIDKLLDVDPSKRPGAGPDGYVSLKRHPFFRGIDWKNIRKGRAPKPAMEANANEDEDSQDSSWLSHMGSAPVNQHVSPVGNNGASSSSEVRSHISRLASIDSFDSRWREKKLNKRGEMIGIVLKIFHEQDFLEPGESVVLISKLKKINKLTNKKVQLILTDKPQLICVDPGKMVTKGNIMWSDDPSELNVQVSNSSHFRICTPKKVSAFEDAKQRAWQWKKAIEDLQRCQKN</sequence>
<evidence type="ECO:0000256" key="3">
    <source>
        <dbReference type="ARBA" id="ARBA00010006"/>
    </source>
</evidence>
<dbReference type="GO" id="GO:0035556">
    <property type="term" value="P:intracellular signal transduction"/>
    <property type="evidence" value="ECO:0007669"/>
    <property type="project" value="TreeGrafter"/>
</dbReference>
<evidence type="ECO:0000256" key="5">
    <source>
        <dbReference type="ARBA" id="ARBA00022490"/>
    </source>
</evidence>
<keyword evidence="10" id="KW-0418">Kinase</keyword>
<dbReference type="InterPro" id="IPR011009">
    <property type="entry name" value="Kinase-like_dom_sf"/>
</dbReference>
<keyword evidence="7" id="KW-0597">Phosphoprotein</keyword>
<evidence type="ECO:0000256" key="2">
    <source>
        <dbReference type="ARBA" id="ARBA00004496"/>
    </source>
</evidence>
<protein>
    <recommendedName>
        <fullName evidence="4">non-specific serine/threonine protein kinase</fullName>
        <ecNumber evidence="4">2.7.11.1</ecNumber>
    </recommendedName>
</protein>
<keyword evidence="12" id="KW-0472">Membrane</keyword>
<reference evidence="17 18" key="1">
    <citation type="submission" date="2012-08" db="EMBL/GenBank/DDBJ databases">
        <title>Oryza genome evolution.</title>
        <authorList>
            <person name="Wing R.A."/>
        </authorList>
    </citation>
    <scope>NUCLEOTIDE SEQUENCE</scope>
</reference>
<dbReference type="GO" id="GO:0004674">
    <property type="term" value="F:protein serine/threonine kinase activity"/>
    <property type="evidence" value="ECO:0007669"/>
    <property type="project" value="UniProtKB-KW"/>
</dbReference>
<dbReference type="STRING" id="77586.A0A0D9V8F0"/>
<dbReference type="InterPro" id="IPR008271">
    <property type="entry name" value="Ser/Thr_kinase_AS"/>
</dbReference>
<evidence type="ECO:0000256" key="8">
    <source>
        <dbReference type="ARBA" id="ARBA00022679"/>
    </source>
</evidence>